<dbReference type="Pfam" id="PF20275">
    <property type="entry name" value="CTD10"/>
    <property type="match status" value="1"/>
</dbReference>
<reference evidence="2 3" key="1">
    <citation type="submission" date="2016-11" db="EMBL/GenBank/DDBJ databases">
        <authorList>
            <person name="Jaros S."/>
            <person name="Januszkiewicz K."/>
            <person name="Wedrychowicz H."/>
        </authorList>
    </citation>
    <scope>NUCLEOTIDE SEQUENCE [LARGE SCALE GENOMIC DNA]</scope>
    <source>
        <strain evidence="2 3">LMG 26898</strain>
    </source>
</reference>
<proteinExistence type="predicted"/>
<accession>A0A1M7P9H5</accession>
<protein>
    <recommendedName>
        <fullName evidence="1">ABC-three component systems C-terminal domain-containing protein</fullName>
    </recommendedName>
</protein>
<dbReference type="Proteomes" id="UP000183983">
    <property type="component" value="Unassembled WGS sequence"/>
</dbReference>
<feature type="domain" description="ABC-three component systems C-terminal" evidence="1">
    <location>
        <begin position="20"/>
        <end position="154"/>
    </location>
</feature>
<evidence type="ECO:0000313" key="2">
    <source>
        <dbReference type="EMBL" id="SHN13372.1"/>
    </source>
</evidence>
<dbReference type="InterPro" id="IPR046919">
    <property type="entry name" value="ABC-3C_CTD10"/>
</dbReference>
<name>A0A1M7P9H5_9PSED</name>
<evidence type="ECO:0000313" key="3">
    <source>
        <dbReference type="Proteomes" id="UP000183983"/>
    </source>
</evidence>
<organism evidence="2 3">
    <name type="scientific">Pseudomonas asturiensis</name>
    <dbReference type="NCBI Taxonomy" id="1190415"/>
    <lineage>
        <taxon>Bacteria</taxon>
        <taxon>Pseudomonadati</taxon>
        <taxon>Pseudomonadota</taxon>
        <taxon>Gammaproteobacteria</taxon>
        <taxon>Pseudomonadales</taxon>
        <taxon>Pseudomonadaceae</taxon>
        <taxon>Pseudomonas</taxon>
    </lineage>
</organism>
<sequence length="162" mass="18096">MIVGGVPQIDSSQFLDYTVLGDVINHILETPSPFSRCGKLISPDFDDKIIFNDLVYNGHWLRAKQLEVWQIDDYYSKNSNFAKQSLRDALAAYYAESVAAIPSATAGNSAGDLRFVYILDKIAPQHSSVSVDRLRKDAALVLMSKYFETCDIFEEPKNAHAS</sequence>
<dbReference type="EMBL" id="FRDA01000009">
    <property type="protein sequence ID" value="SHN13372.1"/>
    <property type="molecule type" value="Genomic_DNA"/>
</dbReference>
<evidence type="ECO:0000259" key="1">
    <source>
        <dbReference type="Pfam" id="PF20275"/>
    </source>
</evidence>
<dbReference type="AlphaFoldDB" id="A0A1M7P9H5"/>
<dbReference type="STRING" id="1190415.SAMN05216593_1091"/>
<gene>
    <name evidence="2" type="ORF">SAMN05216593_1091</name>
</gene>